<proteinExistence type="predicted"/>
<name>A0A0L6CJ87_9MICO</name>
<accession>A0A0L6CJ87</accession>
<sequence>MSLSLPLGVARWPRPGAVNAVHDVIDQARTVHDLGVDAVWFGQTYDLDSLSLAATVGASVPGLRVGTSVVPINPRHPVVVASQAMTAQAASHGRFTLGLGLGGKALEQRTFGLTTERPIARLREYLRVLHDLIEGDGADFEGETLTARPVLPTTVAGGSGVPVLVAAMGPQAVRATGELADGSIPFLAGPRFIGSRLRPDLDRTAARAGRPTPTIAAGVVTVVTDDVETVRATALEQMAFYETLPSYRAVLDAEGAERAADMALIGDEETVAAGLQRYADAGVTEIYATQTDLGGPQSQRRTWELLGALRGRARRQAS</sequence>
<reference evidence="4" key="1">
    <citation type="submission" date="2015-03" db="EMBL/GenBank/DDBJ databases">
        <title>Luteipulveratus halotolerans sp. nov., a novel actinobacterium (Dermacoccaceae) from Sarawak, Malaysia.</title>
        <authorList>
            <person name="Juboi H."/>
            <person name="Basik A."/>
            <person name="Shamsul S.S."/>
            <person name="Arnold P."/>
            <person name="Schmitt E.K."/>
            <person name="Sanglier J.-J."/>
            <person name="Yeo T."/>
        </authorList>
    </citation>
    <scope>NUCLEOTIDE SEQUENCE [LARGE SCALE GENOMIC DNA]</scope>
    <source>
        <strain evidence="4">C296001</strain>
    </source>
</reference>
<evidence type="ECO:0000313" key="3">
    <source>
        <dbReference type="EMBL" id="KNX37861.1"/>
    </source>
</evidence>
<comment type="caution">
    <text evidence="3">The sequence shown here is derived from an EMBL/GenBank/DDBJ whole genome shotgun (WGS) entry which is preliminary data.</text>
</comment>
<dbReference type="InterPro" id="IPR019910">
    <property type="entry name" value="Lucif-like_OxRdtase_MSMEG_4879"/>
</dbReference>
<dbReference type="Proteomes" id="UP000037397">
    <property type="component" value="Unassembled WGS sequence"/>
</dbReference>
<dbReference type="InterPro" id="IPR050564">
    <property type="entry name" value="F420-G6PD/mer"/>
</dbReference>
<gene>
    <name evidence="3" type="ORF">VV01_12975</name>
</gene>
<dbReference type="CDD" id="cd01097">
    <property type="entry name" value="Tetrahydromethanopterin_reductase"/>
    <property type="match status" value="1"/>
</dbReference>
<dbReference type="PANTHER" id="PTHR43244:SF1">
    <property type="entry name" value="5,10-METHYLENETETRAHYDROMETHANOPTERIN REDUCTASE"/>
    <property type="match status" value="1"/>
</dbReference>
<protein>
    <recommendedName>
        <fullName evidence="2">Luciferase-like domain-containing protein</fullName>
    </recommendedName>
</protein>
<dbReference type="SUPFAM" id="SSF51679">
    <property type="entry name" value="Bacterial luciferase-like"/>
    <property type="match status" value="1"/>
</dbReference>
<evidence type="ECO:0000256" key="1">
    <source>
        <dbReference type="ARBA" id="ARBA00023002"/>
    </source>
</evidence>
<keyword evidence="1" id="KW-0560">Oxidoreductase</keyword>
<evidence type="ECO:0000313" key="4">
    <source>
        <dbReference type="Proteomes" id="UP000037397"/>
    </source>
</evidence>
<dbReference type="InterPro" id="IPR011251">
    <property type="entry name" value="Luciferase-like_dom"/>
</dbReference>
<dbReference type="PANTHER" id="PTHR43244">
    <property type="match status" value="1"/>
</dbReference>
<dbReference type="AlphaFoldDB" id="A0A0L6CJ87"/>
<dbReference type="GO" id="GO:0016705">
    <property type="term" value="F:oxidoreductase activity, acting on paired donors, with incorporation or reduction of molecular oxygen"/>
    <property type="evidence" value="ECO:0007669"/>
    <property type="project" value="InterPro"/>
</dbReference>
<dbReference type="RefSeq" id="WP_082220961.1">
    <property type="nucleotide sequence ID" value="NZ_LAIR01000002.1"/>
</dbReference>
<dbReference type="STRING" id="1631356.VV01_12975"/>
<evidence type="ECO:0000259" key="2">
    <source>
        <dbReference type="Pfam" id="PF00296"/>
    </source>
</evidence>
<dbReference type="NCBIfam" id="TIGR03564">
    <property type="entry name" value="F420_MSMEG_4879"/>
    <property type="match status" value="1"/>
</dbReference>
<feature type="domain" description="Luciferase-like" evidence="2">
    <location>
        <begin position="12"/>
        <end position="284"/>
    </location>
</feature>
<dbReference type="OrthoDB" id="9775082at2"/>
<dbReference type="Pfam" id="PF00296">
    <property type="entry name" value="Bac_luciferase"/>
    <property type="match status" value="1"/>
</dbReference>
<keyword evidence="4" id="KW-1185">Reference proteome</keyword>
<dbReference type="EMBL" id="LAIR01000002">
    <property type="protein sequence ID" value="KNX37861.1"/>
    <property type="molecule type" value="Genomic_DNA"/>
</dbReference>
<dbReference type="Gene3D" id="3.20.20.30">
    <property type="entry name" value="Luciferase-like domain"/>
    <property type="match status" value="1"/>
</dbReference>
<dbReference type="InterPro" id="IPR036661">
    <property type="entry name" value="Luciferase-like_sf"/>
</dbReference>
<organism evidence="3 4">
    <name type="scientific">Luteipulveratus halotolerans</name>
    <dbReference type="NCBI Taxonomy" id="1631356"/>
    <lineage>
        <taxon>Bacteria</taxon>
        <taxon>Bacillati</taxon>
        <taxon>Actinomycetota</taxon>
        <taxon>Actinomycetes</taxon>
        <taxon>Micrococcales</taxon>
        <taxon>Dermacoccaceae</taxon>
        <taxon>Luteipulveratus</taxon>
    </lineage>
</organism>
<dbReference type="PATRIC" id="fig|1631356.3.peg.2547"/>